<dbReference type="eggNOG" id="KOG1536">
    <property type="taxonomic scope" value="Eukaryota"/>
</dbReference>
<evidence type="ECO:0000256" key="2">
    <source>
        <dbReference type="ARBA" id="ARBA00022598"/>
    </source>
</evidence>
<evidence type="ECO:0000313" key="5">
    <source>
        <dbReference type="Proteomes" id="UP000008141"/>
    </source>
</evidence>
<dbReference type="Pfam" id="PF03099">
    <property type="entry name" value="BPL_LplA_LipB"/>
    <property type="match status" value="1"/>
</dbReference>
<dbReference type="OMA" id="MECDASC"/>
<dbReference type="InterPro" id="IPR045864">
    <property type="entry name" value="aa-tRNA-synth_II/BPL/LPL"/>
</dbReference>
<dbReference type="KEGG" id="cvr:CHLNCDRAFT_26827"/>
<dbReference type="GO" id="GO:0004077">
    <property type="term" value="F:biotin--[biotin carboxyl-carrier protein] ligase activity"/>
    <property type="evidence" value="ECO:0007669"/>
    <property type="project" value="InterPro"/>
</dbReference>
<dbReference type="Pfam" id="PF02237">
    <property type="entry name" value="BPL_C"/>
    <property type="match status" value="1"/>
</dbReference>
<dbReference type="SUPFAM" id="SSF55681">
    <property type="entry name" value="Class II aaRS and biotin synthetases"/>
    <property type="match status" value="1"/>
</dbReference>
<dbReference type="OrthoDB" id="10250105at2759"/>
<organism evidence="5">
    <name type="scientific">Chlorella variabilis</name>
    <name type="common">Green alga</name>
    <dbReference type="NCBI Taxonomy" id="554065"/>
    <lineage>
        <taxon>Eukaryota</taxon>
        <taxon>Viridiplantae</taxon>
        <taxon>Chlorophyta</taxon>
        <taxon>core chlorophytes</taxon>
        <taxon>Trebouxiophyceae</taxon>
        <taxon>Chlorellales</taxon>
        <taxon>Chlorellaceae</taxon>
        <taxon>Chlorella clade</taxon>
        <taxon>Chlorella</taxon>
    </lineage>
</organism>
<dbReference type="Proteomes" id="UP000008141">
    <property type="component" value="Unassembled WGS sequence"/>
</dbReference>
<dbReference type="InterPro" id="IPR004143">
    <property type="entry name" value="BPL_LPL_catalytic"/>
</dbReference>
<dbReference type="PANTHER" id="PTHR12835">
    <property type="entry name" value="BIOTIN PROTEIN LIGASE"/>
    <property type="match status" value="1"/>
</dbReference>
<dbReference type="GO" id="GO:0005737">
    <property type="term" value="C:cytoplasm"/>
    <property type="evidence" value="ECO:0007669"/>
    <property type="project" value="TreeGrafter"/>
</dbReference>
<evidence type="ECO:0000256" key="1">
    <source>
        <dbReference type="ARBA" id="ARBA00009934"/>
    </source>
</evidence>
<accession>E1ZNW4</accession>
<name>E1ZNW4_CHLVA</name>
<protein>
    <recommendedName>
        <fullName evidence="3">BPL/LPL catalytic domain-containing protein</fullName>
    </recommendedName>
</protein>
<dbReference type="InterPro" id="IPR003142">
    <property type="entry name" value="BPL_C"/>
</dbReference>
<dbReference type="PANTHER" id="PTHR12835:SF5">
    <property type="entry name" value="BIOTIN--PROTEIN LIGASE"/>
    <property type="match status" value="1"/>
</dbReference>
<proteinExistence type="inferred from homology"/>
<dbReference type="InterPro" id="IPR004408">
    <property type="entry name" value="Biotin_CoA_COase_ligase"/>
</dbReference>
<gene>
    <name evidence="4" type="ORF">CHLNCDRAFT_26827</name>
</gene>
<dbReference type="AlphaFoldDB" id="E1ZNW4"/>
<dbReference type="FunCoup" id="E1ZNW4">
    <property type="interactions" value="185"/>
</dbReference>
<dbReference type="EMBL" id="GL433856">
    <property type="protein sequence ID" value="EFN52509.1"/>
    <property type="molecule type" value="Genomic_DNA"/>
</dbReference>
<dbReference type="NCBIfam" id="TIGR00121">
    <property type="entry name" value="birA_ligase"/>
    <property type="match status" value="1"/>
</dbReference>
<sequence length="311" mass="33352">MCGAYQEHPATLFPPQAGPLVAQRGSADVPEQHCTLAYPSPAAGSSCQPAGGTFAAQRYMAALDTRLLGRLLLTAAATASTQVVVQENVAKLPDGLVFVADKQYGGKGRGGNRWESPDGCLMFSAATRLAIPGQRLPFVQYVVSLAVVHAGGAIDVRIKWPNDVYAGGLKLGGILCHSSYRDSLFHIILGVGLNLSNRQPTTCQQQHQQALEPVSREVLLAGILSRLEPMLAQLAAEGFAPFEAEYCRHWLHSGQRVQLEEGGQLTPVTIRGLSPSGYLLATDAGGERYELHPDGNSLDFFRGLVRKKLPQ</sequence>
<dbReference type="InParanoid" id="E1ZNW4"/>
<dbReference type="PROSITE" id="PS51733">
    <property type="entry name" value="BPL_LPL_CATALYTIC"/>
    <property type="match status" value="1"/>
</dbReference>
<keyword evidence="5" id="KW-1185">Reference proteome</keyword>
<dbReference type="Gene3D" id="3.30.930.10">
    <property type="entry name" value="Bira Bifunctional Protein, Domain 2"/>
    <property type="match status" value="1"/>
</dbReference>
<comment type="similarity">
    <text evidence="1">Belongs to the biotin--protein ligase family.</text>
</comment>
<evidence type="ECO:0000259" key="3">
    <source>
        <dbReference type="PROSITE" id="PS51733"/>
    </source>
</evidence>
<reference evidence="4 5" key="1">
    <citation type="journal article" date="2010" name="Plant Cell">
        <title>The Chlorella variabilis NC64A genome reveals adaptation to photosymbiosis, coevolution with viruses, and cryptic sex.</title>
        <authorList>
            <person name="Blanc G."/>
            <person name="Duncan G."/>
            <person name="Agarkova I."/>
            <person name="Borodovsky M."/>
            <person name="Gurnon J."/>
            <person name="Kuo A."/>
            <person name="Lindquist E."/>
            <person name="Lucas S."/>
            <person name="Pangilinan J."/>
            <person name="Polle J."/>
            <person name="Salamov A."/>
            <person name="Terry A."/>
            <person name="Yamada T."/>
            <person name="Dunigan D.D."/>
            <person name="Grigoriev I.V."/>
            <person name="Claverie J.M."/>
            <person name="Van Etten J.L."/>
        </authorList>
    </citation>
    <scope>NUCLEOTIDE SEQUENCE [LARGE SCALE GENOMIC DNA]</scope>
    <source>
        <strain evidence="4 5">NC64A</strain>
    </source>
</reference>
<dbReference type="CDD" id="cd16442">
    <property type="entry name" value="BPL"/>
    <property type="match status" value="1"/>
</dbReference>
<dbReference type="GeneID" id="17351855"/>
<dbReference type="RefSeq" id="XP_005844611.1">
    <property type="nucleotide sequence ID" value="XM_005844549.1"/>
</dbReference>
<feature type="domain" description="BPL/LPL catalytic" evidence="3">
    <location>
        <begin position="57"/>
        <end position="239"/>
    </location>
</feature>
<dbReference type="STRING" id="554065.E1ZNW4"/>
<keyword evidence="2" id="KW-0436">Ligase</keyword>
<evidence type="ECO:0000313" key="4">
    <source>
        <dbReference type="EMBL" id="EFN52509.1"/>
    </source>
</evidence>